<accession>R9T8N5</accession>
<dbReference type="STRING" id="1295009.MMINT_03130"/>
<evidence type="ECO:0000313" key="3">
    <source>
        <dbReference type="Proteomes" id="UP000014070"/>
    </source>
</evidence>
<dbReference type="OrthoDB" id="380662at2157"/>
<feature type="transmembrane region" description="Helical" evidence="1">
    <location>
        <begin position="129"/>
        <end position="153"/>
    </location>
</feature>
<dbReference type="Proteomes" id="UP000014070">
    <property type="component" value="Chromosome"/>
</dbReference>
<dbReference type="GeneID" id="41322749"/>
<dbReference type="HOGENOM" id="CLU_1154312_0_0_2"/>
<keyword evidence="1" id="KW-0472">Membrane</keyword>
<evidence type="ECO:0000256" key="1">
    <source>
        <dbReference type="SAM" id="Phobius"/>
    </source>
</evidence>
<protein>
    <submittedName>
        <fullName evidence="2">Uncharacterized protein</fullName>
    </submittedName>
</protein>
<keyword evidence="3" id="KW-1185">Reference proteome</keyword>
<dbReference type="InParanoid" id="R9T8N5"/>
<keyword evidence="1" id="KW-1133">Transmembrane helix</keyword>
<dbReference type="KEGG" id="mer:MMINT_03130"/>
<reference evidence="2 3" key="1">
    <citation type="journal article" date="2013" name="Genome Announc.">
        <title>Genome sequence of 'Candidatus Methanomassiliicoccus intestinalis' Issoire-Mx1, a third thermoplasmatales-related methanogenic archaeon from human feces.</title>
        <authorList>
            <person name="Borrel G."/>
            <person name="Harris H.M."/>
            <person name="Parisot N."/>
            <person name="Gaci N."/>
            <person name="Tottey W."/>
            <person name="Mihajlovski A."/>
            <person name="Deane J."/>
            <person name="Gribaldo S."/>
            <person name="Bardot O."/>
            <person name="Peyretaillade E."/>
            <person name="Peyret P."/>
            <person name="O'Toole P.W."/>
            <person name="Brugere J.F."/>
        </authorList>
    </citation>
    <scope>NUCLEOTIDE SEQUENCE [LARGE SCALE GENOMIC DNA]</scope>
    <source>
        <strain evidence="2 3">Issoire-Mx1</strain>
    </source>
</reference>
<feature type="transmembrane region" description="Helical" evidence="1">
    <location>
        <begin position="44"/>
        <end position="73"/>
    </location>
</feature>
<proteinExistence type="predicted"/>
<dbReference type="RefSeq" id="WP_020448233.1">
    <property type="nucleotide sequence ID" value="NC_021353.1"/>
</dbReference>
<sequence>MNFISMLAALIGFAPPVALMFISLRNYTYPKVEKPYFSDPTFFGMFAVGIFIGVVLYAVSIIIPGYFFLAFVLEELVKLIILNLRRFQLKADTPFYAFGLGAGMAAALAFGTMNAAISGMSETGIEIASLAIMIMISIQTALLTISTSVTVGIGAARGRMWSYFAQAVVIHLAVFLLGYKLTTGGFDVLGYALYGLSIVFIFVYYWYLFDKILPAYVKEALRHLAKQTARKERRERQQQKH</sequence>
<organism evidence="2 3">
    <name type="scientific">Methanomassiliicoccus intestinalis (strain Issoire-Mx1)</name>
    <dbReference type="NCBI Taxonomy" id="1295009"/>
    <lineage>
        <taxon>Archaea</taxon>
        <taxon>Methanobacteriati</taxon>
        <taxon>Thermoplasmatota</taxon>
        <taxon>Thermoplasmata</taxon>
        <taxon>Methanomassiliicoccales</taxon>
        <taxon>Methanomassiliicoccaceae</taxon>
        <taxon>Methanomassiliicoccus</taxon>
    </lineage>
</organism>
<keyword evidence="1" id="KW-0812">Transmembrane</keyword>
<feature type="transmembrane region" description="Helical" evidence="1">
    <location>
        <begin position="94"/>
        <end position="117"/>
    </location>
</feature>
<feature type="transmembrane region" description="Helical" evidence="1">
    <location>
        <begin position="160"/>
        <end position="179"/>
    </location>
</feature>
<name>R9T8N5_METII</name>
<gene>
    <name evidence="2" type="ORF">MMINT_03130</name>
</gene>
<dbReference type="AlphaFoldDB" id="R9T8N5"/>
<evidence type="ECO:0000313" key="2">
    <source>
        <dbReference type="EMBL" id="AGN25708.1"/>
    </source>
</evidence>
<feature type="transmembrane region" description="Helical" evidence="1">
    <location>
        <begin position="191"/>
        <end position="209"/>
    </location>
</feature>
<dbReference type="EMBL" id="CP005934">
    <property type="protein sequence ID" value="AGN25708.1"/>
    <property type="molecule type" value="Genomic_DNA"/>
</dbReference>